<feature type="domain" description="RNA polymerase sigma-70 region 2" evidence="8">
    <location>
        <begin position="64"/>
        <end position="130"/>
    </location>
</feature>
<dbReference type="InterPro" id="IPR036388">
    <property type="entry name" value="WH-like_DNA-bd_sf"/>
</dbReference>
<evidence type="ECO:0000256" key="5">
    <source>
        <dbReference type="ARBA" id="ARBA00023163"/>
    </source>
</evidence>
<dbReference type="SUPFAM" id="SSF88659">
    <property type="entry name" value="Sigma3 and sigma4 domains of RNA polymerase sigma factors"/>
    <property type="match status" value="1"/>
</dbReference>
<protein>
    <recommendedName>
        <fullName evidence="6">RNA polymerase sigma factor</fullName>
    </recommendedName>
</protein>
<evidence type="ECO:0000313" key="10">
    <source>
        <dbReference type="EMBL" id="MBL4927323.1"/>
    </source>
</evidence>
<keyword evidence="11" id="KW-1185">Reference proteome</keyword>
<keyword evidence="3 6" id="KW-0731">Sigma factor</keyword>
<dbReference type="PROSITE" id="PS01063">
    <property type="entry name" value="SIGMA70_ECF"/>
    <property type="match status" value="1"/>
</dbReference>
<name>A0A8J7MS02_9RHOB</name>
<proteinExistence type="inferred from homology"/>
<dbReference type="Gene3D" id="1.10.10.10">
    <property type="entry name" value="Winged helix-like DNA-binding domain superfamily/Winged helix DNA-binding domain"/>
    <property type="match status" value="1"/>
</dbReference>
<dbReference type="Gene3D" id="1.10.1740.10">
    <property type="match status" value="1"/>
</dbReference>
<evidence type="ECO:0000256" key="7">
    <source>
        <dbReference type="SAM" id="MobiDB-lite"/>
    </source>
</evidence>
<dbReference type="PANTHER" id="PTHR43133">
    <property type="entry name" value="RNA POLYMERASE ECF-TYPE SIGMA FACTO"/>
    <property type="match status" value="1"/>
</dbReference>
<dbReference type="NCBIfam" id="TIGR02937">
    <property type="entry name" value="sigma70-ECF"/>
    <property type="match status" value="1"/>
</dbReference>
<dbReference type="AlphaFoldDB" id="A0A8J7MS02"/>
<dbReference type="EMBL" id="JAESVP010000002">
    <property type="protein sequence ID" value="MBL4927323.1"/>
    <property type="molecule type" value="Genomic_DNA"/>
</dbReference>
<sequence>MSLDCPLLHAPQAAAPPPVLSDRAAPGHGAPVRQERGVQETISEQTLWLLAVRDQRDRQAFARLFDHFAPRVKAMLMRGGLRDGTAEDVVQDVMLAVWRKADQFDPHRAPASAWIYRIARNRQIDLVRRRPAPLPELLDEAPDTEPDAEQILALEQETTRLKAALLALNPEQTRTIEQAFLEELTHTEISQQTGLPLGTIKSRIRLGLDRLRKELADLKPE</sequence>
<keyword evidence="4 6" id="KW-0238">DNA-binding</keyword>
<dbReference type="Proteomes" id="UP000619033">
    <property type="component" value="Unassembled WGS sequence"/>
</dbReference>
<accession>A0A8J7MS02</accession>
<dbReference type="SUPFAM" id="SSF88946">
    <property type="entry name" value="Sigma2 domain of RNA polymerase sigma factors"/>
    <property type="match status" value="1"/>
</dbReference>
<dbReference type="InterPro" id="IPR013324">
    <property type="entry name" value="RNA_pol_sigma_r3/r4-like"/>
</dbReference>
<organism evidence="10 11">
    <name type="scientific">Fuscibacter oryzae</name>
    <dbReference type="NCBI Taxonomy" id="2803939"/>
    <lineage>
        <taxon>Bacteria</taxon>
        <taxon>Pseudomonadati</taxon>
        <taxon>Pseudomonadota</taxon>
        <taxon>Alphaproteobacteria</taxon>
        <taxon>Rhodobacterales</taxon>
        <taxon>Paracoccaceae</taxon>
        <taxon>Fuscibacter</taxon>
    </lineage>
</organism>
<evidence type="ECO:0000256" key="2">
    <source>
        <dbReference type="ARBA" id="ARBA00023015"/>
    </source>
</evidence>
<evidence type="ECO:0000259" key="8">
    <source>
        <dbReference type="Pfam" id="PF04542"/>
    </source>
</evidence>
<evidence type="ECO:0000256" key="3">
    <source>
        <dbReference type="ARBA" id="ARBA00023082"/>
    </source>
</evidence>
<dbReference type="GO" id="GO:0016987">
    <property type="term" value="F:sigma factor activity"/>
    <property type="evidence" value="ECO:0007669"/>
    <property type="project" value="UniProtKB-KW"/>
</dbReference>
<feature type="domain" description="RNA polymerase sigma-70 region 4" evidence="9">
    <location>
        <begin position="164"/>
        <end position="213"/>
    </location>
</feature>
<dbReference type="InterPro" id="IPR007627">
    <property type="entry name" value="RNA_pol_sigma70_r2"/>
</dbReference>
<dbReference type="InterPro" id="IPR039425">
    <property type="entry name" value="RNA_pol_sigma-70-like"/>
</dbReference>
<evidence type="ECO:0000256" key="4">
    <source>
        <dbReference type="ARBA" id="ARBA00023125"/>
    </source>
</evidence>
<evidence type="ECO:0000313" key="11">
    <source>
        <dbReference type="Proteomes" id="UP000619033"/>
    </source>
</evidence>
<dbReference type="GO" id="GO:0006352">
    <property type="term" value="P:DNA-templated transcription initiation"/>
    <property type="evidence" value="ECO:0007669"/>
    <property type="project" value="InterPro"/>
</dbReference>
<gene>
    <name evidence="10" type="ORF">JI744_04315</name>
</gene>
<dbReference type="PANTHER" id="PTHR43133:SF62">
    <property type="entry name" value="RNA POLYMERASE SIGMA FACTOR SIGZ"/>
    <property type="match status" value="1"/>
</dbReference>
<evidence type="ECO:0000259" key="9">
    <source>
        <dbReference type="Pfam" id="PF04545"/>
    </source>
</evidence>
<feature type="region of interest" description="Disordered" evidence="7">
    <location>
        <begin position="12"/>
        <end position="37"/>
    </location>
</feature>
<evidence type="ECO:0000256" key="6">
    <source>
        <dbReference type="RuleBase" id="RU000716"/>
    </source>
</evidence>
<evidence type="ECO:0000256" key="1">
    <source>
        <dbReference type="ARBA" id="ARBA00010641"/>
    </source>
</evidence>
<keyword evidence="2 6" id="KW-0805">Transcription regulation</keyword>
<comment type="caution">
    <text evidence="10">The sequence shown here is derived from an EMBL/GenBank/DDBJ whole genome shotgun (WGS) entry which is preliminary data.</text>
</comment>
<dbReference type="InterPro" id="IPR007630">
    <property type="entry name" value="RNA_pol_sigma70_r4"/>
</dbReference>
<dbReference type="InterPro" id="IPR014284">
    <property type="entry name" value="RNA_pol_sigma-70_dom"/>
</dbReference>
<dbReference type="GO" id="GO:0003677">
    <property type="term" value="F:DNA binding"/>
    <property type="evidence" value="ECO:0007669"/>
    <property type="project" value="UniProtKB-KW"/>
</dbReference>
<keyword evidence="5 6" id="KW-0804">Transcription</keyword>
<dbReference type="Pfam" id="PF04545">
    <property type="entry name" value="Sigma70_r4"/>
    <property type="match status" value="1"/>
</dbReference>
<reference evidence="10" key="1">
    <citation type="submission" date="2021-01" db="EMBL/GenBank/DDBJ databases">
        <title>Genome seq and assembly of Tabrizicola sp. KVB23.</title>
        <authorList>
            <person name="Chhetri G."/>
        </authorList>
    </citation>
    <scope>NUCLEOTIDE SEQUENCE</scope>
    <source>
        <strain evidence="10">KVB23</strain>
    </source>
</reference>
<dbReference type="CDD" id="cd06171">
    <property type="entry name" value="Sigma70_r4"/>
    <property type="match status" value="1"/>
</dbReference>
<dbReference type="InterPro" id="IPR000838">
    <property type="entry name" value="RNA_pol_sigma70_ECF_CS"/>
</dbReference>
<comment type="similarity">
    <text evidence="1 6">Belongs to the sigma-70 factor family. ECF subfamily.</text>
</comment>
<dbReference type="Pfam" id="PF04542">
    <property type="entry name" value="Sigma70_r2"/>
    <property type="match status" value="1"/>
</dbReference>
<dbReference type="InterPro" id="IPR013325">
    <property type="entry name" value="RNA_pol_sigma_r2"/>
</dbReference>